<reference evidence="1 2" key="1">
    <citation type="submission" date="2024-01" db="EMBL/GenBank/DDBJ databases">
        <title>The genomes of 5 underutilized Papilionoideae crops provide insights into root nodulation and disease resistanc.</title>
        <authorList>
            <person name="Jiang F."/>
        </authorList>
    </citation>
    <scope>NUCLEOTIDE SEQUENCE [LARGE SCALE GENOMIC DNA]</scope>
    <source>
        <strain evidence="1">DUOXIRENSHENG_FW03</strain>
        <tissue evidence="1">Leaves</tissue>
    </source>
</reference>
<evidence type="ECO:0000313" key="2">
    <source>
        <dbReference type="Proteomes" id="UP001386955"/>
    </source>
</evidence>
<keyword evidence="2" id="KW-1185">Reference proteome</keyword>
<dbReference type="AlphaFoldDB" id="A0AAN9SM83"/>
<gene>
    <name evidence="1" type="ORF">VNO78_10527</name>
</gene>
<accession>A0AAN9SM83</accession>
<name>A0AAN9SM83_PSOTE</name>
<evidence type="ECO:0000313" key="1">
    <source>
        <dbReference type="EMBL" id="KAK7399345.1"/>
    </source>
</evidence>
<dbReference type="EMBL" id="JAYMYS010000003">
    <property type="protein sequence ID" value="KAK7399345.1"/>
    <property type="molecule type" value="Genomic_DNA"/>
</dbReference>
<protein>
    <recommendedName>
        <fullName evidence="3">RNase H type-1 domain-containing protein</fullName>
    </recommendedName>
</protein>
<proteinExistence type="predicted"/>
<comment type="caution">
    <text evidence="1">The sequence shown here is derived from an EMBL/GenBank/DDBJ whole genome shotgun (WGS) entry which is preliminary data.</text>
</comment>
<dbReference type="Proteomes" id="UP001386955">
    <property type="component" value="Unassembled WGS sequence"/>
</dbReference>
<organism evidence="1 2">
    <name type="scientific">Psophocarpus tetragonolobus</name>
    <name type="common">Winged bean</name>
    <name type="synonym">Dolichos tetragonolobus</name>
    <dbReference type="NCBI Taxonomy" id="3891"/>
    <lineage>
        <taxon>Eukaryota</taxon>
        <taxon>Viridiplantae</taxon>
        <taxon>Streptophyta</taxon>
        <taxon>Embryophyta</taxon>
        <taxon>Tracheophyta</taxon>
        <taxon>Spermatophyta</taxon>
        <taxon>Magnoliopsida</taxon>
        <taxon>eudicotyledons</taxon>
        <taxon>Gunneridae</taxon>
        <taxon>Pentapetalae</taxon>
        <taxon>rosids</taxon>
        <taxon>fabids</taxon>
        <taxon>Fabales</taxon>
        <taxon>Fabaceae</taxon>
        <taxon>Papilionoideae</taxon>
        <taxon>50 kb inversion clade</taxon>
        <taxon>NPAAA clade</taxon>
        <taxon>indigoferoid/millettioid clade</taxon>
        <taxon>Phaseoleae</taxon>
        <taxon>Psophocarpus</taxon>
    </lineage>
</organism>
<sequence length="121" mass="13179">MTAMCIVSRDRIMESRLQGGLGIYQARLQANSLLGKLDSGMRGKANRACIIGVEILALFHGLKLCCKTVTHIFQEGNKCANLLAREGGETDASLVVLSEAPTTLLEDPLLLDLLKVSYMRD</sequence>
<evidence type="ECO:0008006" key="3">
    <source>
        <dbReference type="Google" id="ProtNLM"/>
    </source>
</evidence>